<dbReference type="GO" id="GO:0072583">
    <property type="term" value="P:clathrin-dependent endocytosis"/>
    <property type="evidence" value="ECO:0007669"/>
    <property type="project" value="InterPro"/>
</dbReference>
<protein>
    <submittedName>
        <fullName evidence="5">ENTH/VHS domain protein</fullName>
    </submittedName>
</protein>
<sequence length="563" mass="63212">MPPSKWMTSYDRAVKKATKIKLAAPKSKHVELILQATFEDPDTLDTVIQDLCERLKDSSWTIVYKSLIVFHLMLKDGSPGTTIVALSQRPRILEVVRASSLTTQGQNIYNYSRFLSERVKQYGRLGFDYAQAGDATKKKLKQLTVDKGLMRHIDGIQSQLKRLLKCQFLVDEIDNDITVTSFRLLVGDLLVLFKAINIGVIKLLEHYFEMSHTDAEQSLRIYKMFVRQTEDVINFLSTARSLEFVTKFPVPNIKHAPISLTSSLEEYLHDPDFEQNRNQYLNKKTNPNKSRGILDLSETSTEVPQEGKKVEPSLPKDNTSSFVDEMLQEGNNLPLNLKQPFLSFNPPNNSFTPQQSAPNPLNPFLNASAPYQLQQAQAAPMAVPQMTGNPYAQMPYSPQTNPYNQNLSLAPPMQTGHAPSPVTSPFNPPNRAQSVNIDYRNPFQNYMNLNPLQSQSTGFQSPSMTPGALQNPPSYFNTETPLSFPGAPKGVPMDRPTPISVYNTNANYNPQPLSQQNTMNYPNYSSPAPLNVSKNPFAVKQSQETQKIAQSSMTGESKNPFRI</sequence>
<dbReference type="RefSeq" id="XP_056036074.1">
    <property type="nucleotide sequence ID" value="XM_056179798.1"/>
</dbReference>
<dbReference type="GO" id="GO:0005546">
    <property type="term" value="F:phosphatidylinositol-4,5-bisphosphate binding"/>
    <property type="evidence" value="ECO:0007669"/>
    <property type="project" value="TreeGrafter"/>
</dbReference>
<dbReference type="EMBL" id="CP115611">
    <property type="protein sequence ID" value="WBW71831.1"/>
    <property type="molecule type" value="Genomic_DNA"/>
</dbReference>
<comment type="subcellular location">
    <subcellularLocation>
        <location evidence="1">Cytoplasm</location>
    </subcellularLocation>
</comment>
<dbReference type="InterPro" id="IPR014712">
    <property type="entry name" value="ANTH_dom_sf"/>
</dbReference>
<dbReference type="Pfam" id="PF07651">
    <property type="entry name" value="ANTH"/>
    <property type="match status" value="1"/>
</dbReference>
<dbReference type="PANTHER" id="PTHR22951:SF5">
    <property type="entry name" value="PHOSPHATIDYLINOSITOL-BINDING CLATHRIN ASSEMBLY PROTEIN LAP"/>
    <property type="match status" value="1"/>
</dbReference>
<dbReference type="GO" id="GO:0005905">
    <property type="term" value="C:clathrin-coated pit"/>
    <property type="evidence" value="ECO:0007669"/>
    <property type="project" value="TreeGrafter"/>
</dbReference>
<gene>
    <name evidence="5" type="primary">yap18</name>
    <name evidence="5" type="ORF">SOMG_01005</name>
</gene>
<feature type="region of interest" description="Disordered" evidence="3">
    <location>
        <begin position="279"/>
        <end position="318"/>
    </location>
</feature>
<name>A0AAE9W8V2_9SCHI</name>
<dbReference type="CDD" id="cd16988">
    <property type="entry name" value="ANTH_N_YAP180"/>
    <property type="match status" value="1"/>
</dbReference>
<dbReference type="SUPFAM" id="SSF89009">
    <property type="entry name" value="GAT-like domain"/>
    <property type="match status" value="1"/>
</dbReference>
<dbReference type="SUPFAM" id="SSF48464">
    <property type="entry name" value="ENTH/VHS domain"/>
    <property type="match status" value="1"/>
</dbReference>
<organism evidence="5 6">
    <name type="scientific">Schizosaccharomyces osmophilus</name>
    <dbReference type="NCBI Taxonomy" id="2545709"/>
    <lineage>
        <taxon>Eukaryota</taxon>
        <taxon>Fungi</taxon>
        <taxon>Dikarya</taxon>
        <taxon>Ascomycota</taxon>
        <taxon>Taphrinomycotina</taxon>
        <taxon>Schizosaccharomycetes</taxon>
        <taxon>Schizosaccharomycetales</taxon>
        <taxon>Schizosaccharomycetaceae</taxon>
        <taxon>Schizosaccharomyces</taxon>
    </lineage>
</organism>
<feature type="compositionally biased region" description="Polar residues" evidence="3">
    <location>
        <begin position="279"/>
        <end position="289"/>
    </location>
</feature>
<dbReference type="Proteomes" id="UP001212411">
    <property type="component" value="Chromosome 1"/>
</dbReference>
<dbReference type="GO" id="GO:0030136">
    <property type="term" value="C:clathrin-coated vesicle"/>
    <property type="evidence" value="ECO:0007669"/>
    <property type="project" value="InterPro"/>
</dbReference>
<dbReference type="AlphaFoldDB" id="A0AAE9W8V2"/>
<dbReference type="Gene3D" id="1.25.40.90">
    <property type="match status" value="1"/>
</dbReference>
<dbReference type="KEGG" id="som:SOMG_01005"/>
<dbReference type="GO" id="GO:0032050">
    <property type="term" value="F:clathrin heavy chain binding"/>
    <property type="evidence" value="ECO:0007669"/>
    <property type="project" value="TreeGrafter"/>
</dbReference>
<reference evidence="5 6" key="1">
    <citation type="journal article" date="2023" name="G3 (Bethesda)">
        <title>A high-quality reference genome for the fission yeast Schizosaccharomyces osmophilus.</title>
        <authorList>
            <person name="Jia G.S."/>
            <person name="Zhang W.C."/>
            <person name="Liang Y."/>
            <person name="Liu X.H."/>
            <person name="Rhind N."/>
            <person name="Pidoux A."/>
            <person name="Brysch-Herzberg M."/>
            <person name="Du L.L."/>
        </authorList>
    </citation>
    <scope>NUCLEOTIDE SEQUENCE [LARGE SCALE GENOMIC DNA]</scope>
    <source>
        <strain evidence="5 6">CBS 15793</strain>
    </source>
</reference>
<dbReference type="GO" id="GO:0048268">
    <property type="term" value="P:clathrin coat assembly"/>
    <property type="evidence" value="ECO:0007669"/>
    <property type="project" value="InterPro"/>
</dbReference>
<evidence type="ECO:0000256" key="2">
    <source>
        <dbReference type="ARBA" id="ARBA00022490"/>
    </source>
</evidence>
<evidence type="ECO:0000256" key="3">
    <source>
        <dbReference type="SAM" id="MobiDB-lite"/>
    </source>
</evidence>
<dbReference type="GeneID" id="80874487"/>
<feature type="region of interest" description="Disordered" evidence="3">
    <location>
        <begin position="539"/>
        <end position="563"/>
    </location>
</feature>
<evidence type="ECO:0000313" key="5">
    <source>
        <dbReference type="EMBL" id="WBW71831.1"/>
    </source>
</evidence>
<dbReference type="SMART" id="SM00273">
    <property type="entry name" value="ENTH"/>
    <property type="match status" value="1"/>
</dbReference>
<dbReference type="Gene3D" id="1.20.58.150">
    <property type="entry name" value="ANTH domain"/>
    <property type="match status" value="1"/>
</dbReference>
<dbReference type="InterPro" id="IPR045192">
    <property type="entry name" value="AP180-like"/>
</dbReference>
<dbReference type="GO" id="GO:0000149">
    <property type="term" value="F:SNARE binding"/>
    <property type="evidence" value="ECO:0007669"/>
    <property type="project" value="TreeGrafter"/>
</dbReference>
<dbReference type="PROSITE" id="PS50942">
    <property type="entry name" value="ENTH"/>
    <property type="match status" value="1"/>
</dbReference>
<accession>A0AAE9W8V2</accession>
<evidence type="ECO:0000313" key="6">
    <source>
        <dbReference type="Proteomes" id="UP001212411"/>
    </source>
</evidence>
<feature type="compositionally biased region" description="Polar residues" evidence="3">
    <location>
        <begin position="539"/>
        <end position="557"/>
    </location>
</feature>
<dbReference type="GO" id="GO:0006900">
    <property type="term" value="P:vesicle budding from membrane"/>
    <property type="evidence" value="ECO:0007669"/>
    <property type="project" value="TreeGrafter"/>
</dbReference>
<dbReference type="InterPro" id="IPR013809">
    <property type="entry name" value="ENTH"/>
</dbReference>
<dbReference type="FunFam" id="1.20.58.150:FF:000004">
    <property type="entry name" value="ENTH domain protein"/>
    <property type="match status" value="1"/>
</dbReference>
<keyword evidence="6" id="KW-1185">Reference proteome</keyword>
<dbReference type="InterPro" id="IPR011417">
    <property type="entry name" value="ANTH_dom"/>
</dbReference>
<dbReference type="InterPro" id="IPR008942">
    <property type="entry name" value="ENTH_VHS"/>
</dbReference>
<dbReference type="GO" id="GO:0005545">
    <property type="term" value="F:1-phosphatidylinositol binding"/>
    <property type="evidence" value="ECO:0007669"/>
    <property type="project" value="InterPro"/>
</dbReference>
<keyword evidence="2" id="KW-0963">Cytoplasm</keyword>
<dbReference type="PANTHER" id="PTHR22951">
    <property type="entry name" value="CLATHRIN ASSEMBLY PROTEIN"/>
    <property type="match status" value="1"/>
</dbReference>
<proteinExistence type="predicted"/>
<evidence type="ECO:0000259" key="4">
    <source>
        <dbReference type="PROSITE" id="PS50942"/>
    </source>
</evidence>
<feature type="domain" description="ENTH" evidence="4">
    <location>
        <begin position="2"/>
        <end position="129"/>
    </location>
</feature>
<evidence type="ECO:0000256" key="1">
    <source>
        <dbReference type="ARBA" id="ARBA00004496"/>
    </source>
</evidence>